<comment type="caution">
    <text evidence="1">The sequence shown here is derived from an EMBL/GenBank/DDBJ whole genome shotgun (WGS) entry which is preliminary data.</text>
</comment>
<proteinExistence type="predicted"/>
<evidence type="ECO:0008006" key="2">
    <source>
        <dbReference type="Google" id="ProtNLM"/>
    </source>
</evidence>
<protein>
    <recommendedName>
        <fullName evidence="2">DNA N-6-adenine-methyltransferase (Dam)</fullName>
    </recommendedName>
</protein>
<evidence type="ECO:0000313" key="1">
    <source>
        <dbReference type="EMBL" id="KKN15089.1"/>
    </source>
</evidence>
<dbReference type="Pfam" id="PF05869">
    <property type="entry name" value="Dam"/>
    <property type="match status" value="1"/>
</dbReference>
<organism evidence="1">
    <name type="scientific">marine sediment metagenome</name>
    <dbReference type="NCBI Taxonomy" id="412755"/>
    <lineage>
        <taxon>unclassified sequences</taxon>
        <taxon>metagenomes</taxon>
        <taxon>ecological metagenomes</taxon>
    </lineage>
</organism>
<gene>
    <name evidence="1" type="ORF">LCGC14_0989640</name>
</gene>
<dbReference type="AlphaFoldDB" id="A0A0F9NAT1"/>
<dbReference type="GO" id="GO:0009007">
    <property type="term" value="F:site-specific DNA-methyltransferase (adenine-specific) activity"/>
    <property type="evidence" value="ECO:0007669"/>
    <property type="project" value="InterPro"/>
</dbReference>
<sequence length="161" mass="18367">MEGMGSHQSASMLKDEWLTPPEIIKQLGPFDLDPCAPINRPWPTAEKHYTINDNGLLQSWTGFVWCNPPYGLEAARWLERMAMHNHGIALIFARTETKMFFDYVWGKAEALMFFCGRLYFYHVDGTKAKANAGAPSVLIAYGGEAKRRLYRSYISGHYVEL</sequence>
<dbReference type="GO" id="GO:0009307">
    <property type="term" value="P:DNA restriction-modification system"/>
    <property type="evidence" value="ECO:0007669"/>
    <property type="project" value="InterPro"/>
</dbReference>
<name>A0A0F9NAT1_9ZZZZ</name>
<reference evidence="1" key="1">
    <citation type="journal article" date="2015" name="Nature">
        <title>Complex archaea that bridge the gap between prokaryotes and eukaryotes.</title>
        <authorList>
            <person name="Spang A."/>
            <person name="Saw J.H."/>
            <person name="Jorgensen S.L."/>
            <person name="Zaremba-Niedzwiedzka K."/>
            <person name="Martijn J."/>
            <person name="Lind A.E."/>
            <person name="van Eijk R."/>
            <person name="Schleper C."/>
            <person name="Guy L."/>
            <person name="Ettema T.J."/>
        </authorList>
    </citation>
    <scope>NUCLEOTIDE SEQUENCE</scope>
</reference>
<dbReference type="GO" id="GO:0003677">
    <property type="term" value="F:DNA binding"/>
    <property type="evidence" value="ECO:0007669"/>
    <property type="project" value="InterPro"/>
</dbReference>
<accession>A0A0F9NAT1</accession>
<dbReference type="EMBL" id="LAZR01003748">
    <property type="protein sequence ID" value="KKN15089.1"/>
    <property type="molecule type" value="Genomic_DNA"/>
</dbReference>
<dbReference type="InterPro" id="IPR008593">
    <property type="entry name" value="Dam_MeTrfase"/>
</dbReference>